<dbReference type="GO" id="GO:0008270">
    <property type="term" value="F:zinc ion binding"/>
    <property type="evidence" value="ECO:0007669"/>
    <property type="project" value="UniProtKB-KW"/>
</dbReference>
<dbReference type="GO" id="GO:0061630">
    <property type="term" value="F:ubiquitin protein ligase activity"/>
    <property type="evidence" value="ECO:0007669"/>
    <property type="project" value="TreeGrafter"/>
</dbReference>
<dbReference type="EMBL" id="CAJNYT010001564">
    <property type="protein sequence ID" value="CAF3419197.1"/>
    <property type="molecule type" value="Genomic_DNA"/>
</dbReference>
<feature type="repeat" description="NHL" evidence="2">
    <location>
        <begin position="1062"/>
        <end position="1098"/>
    </location>
</feature>
<comment type="caution">
    <text evidence="5">The sequence shown here is derived from an EMBL/GenBank/DDBJ whole genome shotgun (WGS) entry which is preliminary data.</text>
</comment>
<feature type="compositionally biased region" description="Basic residues" evidence="4">
    <location>
        <begin position="506"/>
        <end position="519"/>
    </location>
</feature>
<dbReference type="CDD" id="cd05819">
    <property type="entry name" value="NHL"/>
    <property type="match status" value="2"/>
</dbReference>
<evidence type="ECO:0000256" key="2">
    <source>
        <dbReference type="PROSITE-ProRule" id="PRU00504"/>
    </source>
</evidence>
<dbReference type="GO" id="GO:0043161">
    <property type="term" value="P:proteasome-mediated ubiquitin-dependent protein catabolic process"/>
    <property type="evidence" value="ECO:0007669"/>
    <property type="project" value="TreeGrafter"/>
</dbReference>
<dbReference type="Proteomes" id="UP000663872">
    <property type="component" value="Unassembled WGS sequence"/>
</dbReference>
<dbReference type="InterPro" id="IPR050952">
    <property type="entry name" value="TRIM-NHL_E3_ligases"/>
</dbReference>
<dbReference type="InterPro" id="IPR011042">
    <property type="entry name" value="6-blade_b-propeller_TolB-like"/>
</dbReference>
<dbReference type="Gene3D" id="2.40.10.500">
    <property type="match status" value="3"/>
</dbReference>
<dbReference type="SUPFAM" id="SSF101898">
    <property type="entry name" value="NHL repeat"/>
    <property type="match status" value="2"/>
</dbReference>
<evidence type="ECO:0000313" key="5">
    <source>
        <dbReference type="EMBL" id="CAF3419197.1"/>
    </source>
</evidence>
<dbReference type="PANTHER" id="PTHR24104">
    <property type="entry name" value="E3 UBIQUITIN-PROTEIN LIGASE NHLRC1-RELATED"/>
    <property type="match status" value="1"/>
</dbReference>
<feature type="repeat" description="NHL" evidence="2">
    <location>
        <begin position="376"/>
        <end position="409"/>
    </location>
</feature>
<feature type="repeat" description="NHL" evidence="2">
    <location>
        <begin position="825"/>
        <end position="856"/>
    </location>
</feature>
<dbReference type="InterPro" id="IPR001258">
    <property type="entry name" value="NHL_repeat"/>
</dbReference>
<sequence>MLFKELDKLVGDRNCLQDQINKADHQNDSCSPLLFQIDEWQRATIKKVTEVAEQARQQVVKLLTSKRVEIRSRLRQLSDELGCLKKREDLVEQDLARLKEMICALKHDLEQLPETPSIKLYIAQSDQITWSRLIFAEDNSDNTEKKQDQQLLTEISFIAASPRDAIIGVNTKWTENGVTVAGGNGKGSGLNQLNIPFGLYVDYDQTVYIADYCNHRIVAWKCGAESGEVLAGGNGPGNKSDQLYQPKNVILDKDEDWLIISDYKNRRVVRWPRRGGTSGETIISDVDCTCLTMDANGFLYVCDYKKNEVRRWQVGQTHGIVVAGGNGEGNRLDQFRSPTYVFVDQDHSVYVSDSDNHRVMKWMEGAKEGIIVAGHGGAGSALTQLSYPTGIVVDQLGTIYVADCNNHRIMRWLKRATRGSVLFGGNGAGEQANQVRCPDGLSFDRHGNIYVSTFGNDRVLKFTIDSSERPKQNQLVTPSFAQKMTTLSPDAFSTVETSTPVSQVNQKKRKARRKKKKSHAEKNIDNKNVPESLEKLTANNVQGIERTHINTSTIPIDYSKWNNIDVSSDEETRTSEYPQISELSSVTANTSKLKDDDASDSLHLIIGTEFLCDKDRQEYGSFFRRKEIPSSHAVFQYGAISPVSELIGIPLLIYRYKRYLGYGADDDFVTNNQRITYLMIDSRSGFVQPLGEWDLCIGTALVARRDKQPFNELHAEVIFEYFKFLLSKYDIPPSSEVYNLMNRNGFEKFLGKWNASSKISLAPSDFYFEKSMRPLKNSNSTTADGPLKQLEISTIFNSNIHHNTVWIENGFTVAGGNGSGERLNQLNYPYGVYVDDSQTIYVGDSDNHRIVEWKSGANNGHVVAGGNRKGNKRNQLNLPINVSVDKEKNNLIICDWSNSRIVKWSRQNSATGQSIISNMGFFGLFTDDNNYLYASIQERHEVRRWKMDGTCGTLVAGGNREGNRLNQLAYPTYIFVDKDHSVYVSDWDNHRVMKWMKGAAEGIIVAGGQGQGNGLKQLSCPQGVVVDHLGTVYVADSNNHRVMRWYKGATEGNIVVGGNGNGQQTNQFRYPFGLSFDRQGNLYVVDKDNHRVQRFNIDEN</sequence>
<feature type="compositionally biased region" description="Polar residues" evidence="4">
    <location>
        <begin position="494"/>
        <end position="505"/>
    </location>
</feature>
<dbReference type="PANTHER" id="PTHR24104:SF25">
    <property type="entry name" value="PROTEIN LIN-41"/>
    <property type="match status" value="1"/>
</dbReference>
<reference evidence="5" key="1">
    <citation type="submission" date="2021-02" db="EMBL/GenBank/DDBJ databases">
        <authorList>
            <person name="Nowell W R."/>
        </authorList>
    </citation>
    <scope>NUCLEOTIDE SEQUENCE</scope>
</reference>
<organism evidence="5 6">
    <name type="scientific">Rotaria socialis</name>
    <dbReference type="NCBI Taxonomy" id="392032"/>
    <lineage>
        <taxon>Eukaryota</taxon>
        <taxon>Metazoa</taxon>
        <taxon>Spiralia</taxon>
        <taxon>Gnathifera</taxon>
        <taxon>Rotifera</taxon>
        <taxon>Eurotatoria</taxon>
        <taxon>Bdelloidea</taxon>
        <taxon>Philodinida</taxon>
        <taxon>Philodinidae</taxon>
        <taxon>Rotaria</taxon>
    </lineage>
</organism>
<dbReference type="PROSITE" id="PS51125">
    <property type="entry name" value="NHL"/>
    <property type="match status" value="4"/>
</dbReference>
<evidence type="ECO:0000256" key="1">
    <source>
        <dbReference type="ARBA" id="ARBA00022737"/>
    </source>
</evidence>
<dbReference type="Pfam" id="PF01436">
    <property type="entry name" value="NHL"/>
    <property type="match status" value="4"/>
</dbReference>
<keyword evidence="3" id="KW-0175">Coiled coil</keyword>
<accession>A0A818BL19</accession>
<evidence type="ECO:0000313" key="6">
    <source>
        <dbReference type="Proteomes" id="UP000663872"/>
    </source>
</evidence>
<feature type="region of interest" description="Disordered" evidence="4">
    <location>
        <begin position="491"/>
        <end position="533"/>
    </location>
</feature>
<protein>
    <submittedName>
        <fullName evidence="5">Uncharacterized protein</fullName>
    </submittedName>
</protein>
<feature type="repeat" description="NHL" evidence="2">
    <location>
        <begin position="1012"/>
        <end position="1042"/>
    </location>
</feature>
<name>A0A818BL19_9BILA</name>
<evidence type="ECO:0000256" key="3">
    <source>
        <dbReference type="SAM" id="Coils"/>
    </source>
</evidence>
<dbReference type="GO" id="GO:0000209">
    <property type="term" value="P:protein polyubiquitination"/>
    <property type="evidence" value="ECO:0007669"/>
    <property type="project" value="TreeGrafter"/>
</dbReference>
<dbReference type="AlphaFoldDB" id="A0A818BL19"/>
<keyword evidence="1" id="KW-0677">Repeat</keyword>
<gene>
    <name evidence="5" type="ORF">GRG538_LOCUS11637</name>
</gene>
<feature type="coiled-coil region" evidence="3">
    <location>
        <begin position="60"/>
        <end position="94"/>
    </location>
</feature>
<dbReference type="Gene3D" id="2.120.10.30">
    <property type="entry name" value="TolB, C-terminal domain"/>
    <property type="match status" value="2"/>
</dbReference>
<evidence type="ECO:0000256" key="4">
    <source>
        <dbReference type="SAM" id="MobiDB-lite"/>
    </source>
</evidence>
<proteinExistence type="predicted"/>